<sequence>MISSLQLPETDLQKKATTEKFQAPTPQELARKTKQLKLIIINIYRCTSIKIYKEPFCIFYIKG</sequence>
<dbReference type="InParanoid" id="D7SNN2"/>
<evidence type="ECO:0000256" key="1">
    <source>
        <dbReference type="SAM" id="MobiDB-lite"/>
    </source>
</evidence>
<organism evidence="2 3">
    <name type="scientific">Vitis vinifera</name>
    <name type="common">Grape</name>
    <dbReference type="NCBI Taxonomy" id="29760"/>
    <lineage>
        <taxon>Eukaryota</taxon>
        <taxon>Viridiplantae</taxon>
        <taxon>Streptophyta</taxon>
        <taxon>Embryophyta</taxon>
        <taxon>Tracheophyta</taxon>
        <taxon>Spermatophyta</taxon>
        <taxon>Magnoliopsida</taxon>
        <taxon>eudicotyledons</taxon>
        <taxon>Gunneridae</taxon>
        <taxon>Pentapetalae</taxon>
        <taxon>rosids</taxon>
        <taxon>Vitales</taxon>
        <taxon>Vitaceae</taxon>
        <taxon>Viteae</taxon>
        <taxon>Vitis</taxon>
    </lineage>
</organism>
<feature type="region of interest" description="Disordered" evidence="1">
    <location>
        <begin position="1"/>
        <end position="24"/>
    </location>
</feature>
<proteinExistence type="predicted"/>
<keyword evidence="3" id="KW-1185">Reference proteome</keyword>
<accession>D7SNN2</accession>
<evidence type="ECO:0000313" key="3">
    <source>
        <dbReference type="Proteomes" id="UP000009183"/>
    </source>
</evidence>
<gene>
    <name evidence="2" type="ordered locus">VIT_05s0029g00760</name>
</gene>
<reference evidence="3" key="1">
    <citation type="journal article" date="2007" name="Nature">
        <title>The grapevine genome sequence suggests ancestral hexaploidization in major angiosperm phyla.</title>
        <authorList>
            <consortium name="The French-Italian Public Consortium for Grapevine Genome Characterization."/>
            <person name="Jaillon O."/>
            <person name="Aury J.-M."/>
            <person name="Noel B."/>
            <person name="Policriti A."/>
            <person name="Clepet C."/>
            <person name="Casagrande A."/>
            <person name="Choisne N."/>
            <person name="Aubourg S."/>
            <person name="Vitulo N."/>
            <person name="Jubin C."/>
            <person name="Vezzi A."/>
            <person name="Legeai F."/>
            <person name="Hugueney P."/>
            <person name="Dasilva C."/>
            <person name="Horner D."/>
            <person name="Mica E."/>
            <person name="Jublot D."/>
            <person name="Poulain J."/>
            <person name="Bruyere C."/>
            <person name="Billault A."/>
            <person name="Segurens B."/>
            <person name="Gouyvenoux M."/>
            <person name="Ugarte E."/>
            <person name="Cattonaro F."/>
            <person name="Anthouard V."/>
            <person name="Vico V."/>
            <person name="Del Fabbro C."/>
            <person name="Alaux M."/>
            <person name="Di Gaspero G."/>
            <person name="Dumas V."/>
            <person name="Felice N."/>
            <person name="Paillard S."/>
            <person name="Juman I."/>
            <person name="Moroldo M."/>
            <person name="Scalabrin S."/>
            <person name="Canaguier A."/>
            <person name="Le Clainche I."/>
            <person name="Malacrida G."/>
            <person name="Durand E."/>
            <person name="Pesole G."/>
            <person name="Laucou V."/>
            <person name="Chatelet P."/>
            <person name="Merdinoglu D."/>
            <person name="Delledonne M."/>
            <person name="Pezzotti M."/>
            <person name="Lecharny A."/>
            <person name="Scarpelli C."/>
            <person name="Artiguenave F."/>
            <person name="Pe M.E."/>
            <person name="Valle G."/>
            <person name="Morgante M."/>
            <person name="Caboche M."/>
            <person name="Adam-Blondon A.-F."/>
            <person name="Weissenbach J."/>
            <person name="Quetier F."/>
            <person name="Wincker P."/>
        </authorList>
    </citation>
    <scope>NUCLEOTIDE SEQUENCE [LARGE SCALE GENOMIC DNA]</scope>
    <source>
        <strain evidence="3">cv. Pinot noir / PN40024</strain>
    </source>
</reference>
<dbReference type="Proteomes" id="UP000009183">
    <property type="component" value="Chromosome 5"/>
</dbReference>
<dbReference type="EMBL" id="FN594958">
    <property type="protein sequence ID" value="CBI17261.3"/>
    <property type="molecule type" value="Genomic_DNA"/>
</dbReference>
<dbReference type="AlphaFoldDB" id="D7SNN2"/>
<protein>
    <submittedName>
        <fullName evidence="2">Uncharacterized protein</fullName>
    </submittedName>
</protein>
<dbReference type="PaxDb" id="29760-VIT_05s0029g00760.t01"/>
<name>D7SNN2_VITVI</name>
<dbReference type="HOGENOM" id="CLU_2890390_0_0_1"/>
<evidence type="ECO:0000313" key="2">
    <source>
        <dbReference type="EMBL" id="CBI17261.3"/>
    </source>
</evidence>